<dbReference type="SMART" id="SM00409">
    <property type="entry name" value="IG"/>
    <property type="match status" value="1"/>
</dbReference>
<evidence type="ECO:0000313" key="3">
    <source>
        <dbReference type="Proteomes" id="UP000494256"/>
    </source>
</evidence>
<feature type="domain" description="Ig-like" evidence="1">
    <location>
        <begin position="28"/>
        <end position="129"/>
    </location>
</feature>
<gene>
    <name evidence="2" type="ORF">APLA_LOCUS2403</name>
</gene>
<dbReference type="InterPro" id="IPR003598">
    <property type="entry name" value="Ig_sub2"/>
</dbReference>
<dbReference type="InterPro" id="IPR037448">
    <property type="entry name" value="Zig-8"/>
</dbReference>
<evidence type="ECO:0000259" key="1">
    <source>
        <dbReference type="PROSITE" id="PS50835"/>
    </source>
</evidence>
<dbReference type="PANTHER" id="PTHR23279">
    <property type="entry name" value="DEFECTIVE PROBOSCIS EXTENSION RESPONSE DPR -RELATED"/>
    <property type="match status" value="1"/>
</dbReference>
<dbReference type="EMBL" id="CADEBD010000226">
    <property type="protein sequence ID" value="CAB3225749.1"/>
    <property type="molecule type" value="Genomic_DNA"/>
</dbReference>
<proteinExistence type="predicted"/>
<dbReference type="SUPFAM" id="SSF48726">
    <property type="entry name" value="Immunoglobulin"/>
    <property type="match status" value="1"/>
</dbReference>
<dbReference type="GO" id="GO:0050808">
    <property type="term" value="P:synapse organization"/>
    <property type="evidence" value="ECO:0007669"/>
    <property type="project" value="TreeGrafter"/>
</dbReference>
<dbReference type="InterPro" id="IPR003599">
    <property type="entry name" value="Ig_sub"/>
</dbReference>
<sequence length="167" mass="18579">MKEVKHSNNPTRSTNFRRPYHTSILVIPLLKFLSVCYQARAQISGPTEKYLKPGSTLRLQCSVVQTTEAPAFVFWYHNSRMINYDAERGINVTTDPVQRLSDLLIPAASVSHAGNYTCVPNNAVPASIYVHIFNGENPAAMQSSSPSFITSLHGFLLPTLTVLNMIR</sequence>
<dbReference type="FunFam" id="2.60.40.10:FF:001320">
    <property type="entry name" value="Putative Defective proboscis extension response"/>
    <property type="match status" value="1"/>
</dbReference>
<dbReference type="InterPro" id="IPR036179">
    <property type="entry name" value="Ig-like_dom_sf"/>
</dbReference>
<dbReference type="Proteomes" id="UP000494256">
    <property type="component" value="Unassembled WGS sequence"/>
</dbReference>
<evidence type="ECO:0000313" key="2">
    <source>
        <dbReference type="EMBL" id="CAB3225749.1"/>
    </source>
</evidence>
<dbReference type="Pfam" id="PF13927">
    <property type="entry name" value="Ig_3"/>
    <property type="match status" value="1"/>
</dbReference>
<protein>
    <recommendedName>
        <fullName evidence="1">Ig-like domain-containing protein</fullName>
    </recommendedName>
</protein>
<name>A0A8S0Z5Q0_ARCPL</name>
<organism evidence="2 3">
    <name type="scientific">Arctia plantaginis</name>
    <name type="common">Wood tiger moth</name>
    <name type="synonym">Phalaena plantaginis</name>
    <dbReference type="NCBI Taxonomy" id="874455"/>
    <lineage>
        <taxon>Eukaryota</taxon>
        <taxon>Metazoa</taxon>
        <taxon>Ecdysozoa</taxon>
        <taxon>Arthropoda</taxon>
        <taxon>Hexapoda</taxon>
        <taxon>Insecta</taxon>
        <taxon>Pterygota</taxon>
        <taxon>Neoptera</taxon>
        <taxon>Endopterygota</taxon>
        <taxon>Lepidoptera</taxon>
        <taxon>Glossata</taxon>
        <taxon>Ditrysia</taxon>
        <taxon>Noctuoidea</taxon>
        <taxon>Erebidae</taxon>
        <taxon>Arctiinae</taxon>
        <taxon>Arctia</taxon>
    </lineage>
</organism>
<dbReference type="GO" id="GO:0032589">
    <property type="term" value="C:neuron projection membrane"/>
    <property type="evidence" value="ECO:0007669"/>
    <property type="project" value="TreeGrafter"/>
</dbReference>
<dbReference type="PROSITE" id="PS50835">
    <property type="entry name" value="IG_LIKE"/>
    <property type="match status" value="1"/>
</dbReference>
<dbReference type="SMART" id="SM00408">
    <property type="entry name" value="IGc2"/>
    <property type="match status" value="1"/>
</dbReference>
<dbReference type="Gene3D" id="2.60.40.10">
    <property type="entry name" value="Immunoglobulins"/>
    <property type="match status" value="1"/>
</dbReference>
<accession>A0A8S0Z5Q0</accession>
<dbReference type="InterPro" id="IPR007110">
    <property type="entry name" value="Ig-like_dom"/>
</dbReference>
<dbReference type="AlphaFoldDB" id="A0A8S0Z5Q0"/>
<reference evidence="2 3" key="1">
    <citation type="submission" date="2020-04" db="EMBL/GenBank/DDBJ databases">
        <authorList>
            <person name="Wallbank WR R."/>
            <person name="Pardo Diaz C."/>
            <person name="Kozak K."/>
            <person name="Martin S."/>
            <person name="Jiggins C."/>
            <person name="Moest M."/>
            <person name="Warren A I."/>
            <person name="Byers J.R.P. K."/>
            <person name="Montejo-Kovacevich G."/>
            <person name="Yen C E."/>
        </authorList>
    </citation>
    <scope>NUCLEOTIDE SEQUENCE [LARGE SCALE GENOMIC DNA]</scope>
</reference>
<dbReference type="InterPro" id="IPR013783">
    <property type="entry name" value="Ig-like_fold"/>
</dbReference>
<comment type="caution">
    <text evidence="2">The sequence shown here is derived from an EMBL/GenBank/DDBJ whole genome shotgun (WGS) entry which is preliminary data.</text>
</comment>
<dbReference type="OrthoDB" id="7360737at2759"/>
<dbReference type="PANTHER" id="PTHR23279:SF37">
    <property type="entry name" value="DEFECTIVE PROBOSCIS EXTENSION RESPONSE 13, ISOFORM B"/>
    <property type="match status" value="1"/>
</dbReference>